<reference evidence="2" key="2">
    <citation type="journal article" date="2020" name="Environ. Microbiol.">
        <title>The novel and transferable erm(51) gene confers Macrolides, Lincosamides, and Streptogramins B (MLSB) resistance to clonal Rhodococcus equi in the environment.</title>
        <authorList>
            <person name="Huber L."/>
            <person name="Giguere S."/>
            <person name="Slovis N.M."/>
            <person name="Alvarez-Narvaez S."/>
            <person name="Hart K.A."/>
            <person name="Greiter M."/>
            <person name="Morris E.R.A."/>
            <person name="Cohen N.D."/>
        </authorList>
    </citation>
    <scope>NUCLEOTIDE SEQUENCE</scope>
    <source>
        <strain evidence="2">Lh_116_1</strain>
        <strain evidence="3">Lh_16_1</strain>
    </source>
</reference>
<dbReference type="RefSeq" id="WP_084963350.1">
    <property type="nucleotide sequence ID" value="NZ_CP095477.1"/>
</dbReference>
<organism evidence="1 4">
    <name type="scientific">Rhodococcus hoagii</name>
    <name type="common">Corynebacterium equii</name>
    <dbReference type="NCBI Taxonomy" id="43767"/>
    <lineage>
        <taxon>Bacteria</taxon>
        <taxon>Bacillati</taxon>
        <taxon>Actinomycetota</taxon>
        <taxon>Actinomycetes</taxon>
        <taxon>Mycobacteriales</taxon>
        <taxon>Nocardiaceae</taxon>
        <taxon>Prescottella</taxon>
    </lineage>
</organism>
<dbReference type="Gene3D" id="3.40.830.10">
    <property type="entry name" value="LigB-like"/>
    <property type="match status" value="1"/>
</dbReference>
<evidence type="ECO:0000313" key="2">
    <source>
        <dbReference type="EMBL" id="NKT81339.1"/>
    </source>
</evidence>
<dbReference type="EMBL" id="WUXR01000001">
    <property type="protein sequence ID" value="MBM4564755.1"/>
    <property type="molecule type" value="Genomic_DNA"/>
</dbReference>
<dbReference type="Proteomes" id="UP000608063">
    <property type="component" value="Unassembled WGS sequence"/>
</dbReference>
<proteinExistence type="predicted"/>
<dbReference type="EMBL" id="WVDC01000005">
    <property type="protein sequence ID" value="NKW42349.1"/>
    <property type="molecule type" value="Genomic_DNA"/>
</dbReference>
<accession>A0A9Q2UML1</accession>
<protein>
    <submittedName>
        <fullName evidence="1">Uncharacterized protein</fullName>
    </submittedName>
</protein>
<name>A0A9Q2UML1_RHOHA</name>
<gene>
    <name evidence="1" type="ORF">GS441_04640</name>
    <name evidence="2" type="ORF">GS882_25045</name>
    <name evidence="3" type="ORF">GS947_12195</name>
</gene>
<dbReference type="AlphaFoldDB" id="A0A9Q2UML1"/>
<evidence type="ECO:0000313" key="4">
    <source>
        <dbReference type="Proteomes" id="UP000808906"/>
    </source>
</evidence>
<comment type="caution">
    <text evidence="1">The sequence shown here is derived from an EMBL/GenBank/DDBJ whole genome shotgun (WGS) entry which is preliminary data.</text>
</comment>
<evidence type="ECO:0000313" key="3">
    <source>
        <dbReference type="EMBL" id="NKW42349.1"/>
    </source>
</evidence>
<dbReference type="Proteomes" id="UP000808906">
    <property type="component" value="Unassembled WGS sequence"/>
</dbReference>
<dbReference type="EMBL" id="WVBC01000034">
    <property type="protein sequence ID" value="NKT81339.1"/>
    <property type="molecule type" value="Genomic_DNA"/>
</dbReference>
<dbReference type="Proteomes" id="UP000603463">
    <property type="component" value="Unassembled WGS sequence"/>
</dbReference>
<reference evidence="1" key="1">
    <citation type="submission" date="2019-11" db="EMBL/GenBank/DDBJ databases">
        <title>Spread of Macrolides and rifampicin resistant Rhodococcus equi in clinical isolates in the USA.</title>
        <authorList>
            <person name="Alvarez-Narvaez S."/>
            <person name="Huber L."/>
            <person name="Cohen N.D."/>
            <person name="Slovis N."/>
            <person name="Greiter M."/>
            <person name="Giguere S."/>
            <person name="Hart K."/>
        </authorList>
    </citation>
    <scope>NUCLEOTIDE SEQUENCE</scope>
    <source>
        <strain evidence="1">Lh_17</strain>
    </source>
</reference>
<sequence length="246" mass="24973">MLTAAAFVPSPPLLVPQLAGAAASETDRLRRAALDVAGRLADSCVEWTAIGVAEVGRGPADVAPESCGTFRGFGVDLPVSLSDAPPTAPDPDMPLAALVAGWLRGRAAPSVRVRVRTLAADTPAAECTQLGARLRAEFDESTTAQGLLVIADGANTLTDKAPGAFDERSADVEAALDRALAAGDPAALAALDLELCAAVGLAGRAAWQVLSGVFGDVTGTGQPRKAESSYSGAPYGVGYHVGMWLP</sequence>
<evidence type="ECO:0000313" key="1">
    <source>
        <dbReference type="EMBL" id="MBM4564755.1"/>
    </source>
</evidence>